<dbReference type="EMBL" id="LAZR01002075">
    <property type="protein sequence ID" value="KKN34938.1"/>
    <property type="molecule type" value="Genomic_DNA"/>
</dbReference>
<gene>
    <name evidence="1" type="ORF">LCGC14_0788790</name>
</gene>
<proteinExistence type="predicted"/>
<accession>A0A0F9T0C2</accession>
<comment type="caution">
    <text evidence="1">The sequence shown here is derived from an EMBL/GenBank/DDBJ whole genome shotgun (WGS) entry which is preliminary data.</text>
</comment>
<dbReference type="AlphaFoldDB" id="A0A0F9T0C2"/>
<protein>
    <submittedName>
        <fullName evidence="1">Uncharacterized protein</fullName>
    </submittedName>
</protein>
<reference evidence="1" key="1">
    <citation type="journal article" date="2015" name="Nature">
        <title>Complex archaea that bridge the gap between prokaryotes and eukaryotes.</title>
        <authorList>
            <person name="Spang A."/>
            <person name="Saw J.H."/>
            <person name="Jorgensen S.L."/>
            <person name="Zaremba-Niedzwiedzka K."/>
            <person name="Martijn J."/>
            <person name="Lind A.E."/>
            <person name="van Eijk R."/>
            <person name="Schleper C."/>
            <person name="Guy L."/>
            <person name="Ettema T.J."/>
        </authorList>
    </citation>
    <scope>NUCLEOTIDE SEQUENCE</scope>
</reference>
<organism evidence="1">
    <name type="scientific">marine sediment metagenome</name>
    <dbReference type="NCBI Taxonomy" id="412755"/>
    <lineage>
        <taxon>unclassified sequences</taxon>
        <taxon>metagenomes</taxon>
        <taxon>ecological metagenomes</taxon>
    </lineage>
</organism>
<sequence length="111" mass="12528">MSTKAALILGDYTNGWSDSIQVQVVTNIKEVKQFSKDRDFVTMVMSTHLNDVVRALEANEKLNPTPKDEACCANFKEWAGKQGESCDIPFCPYCQKGITDERRKKFFKGGE</sequence>
<name>A0A0F9T0C2_9ZZZZ</name>
<evidence type="ECO:0000313" key="1">
    <source>
        <dbReference type="EMBL" id="KKN34938.1"/>
    </source>
</evidence>